<accession>A0A3M7PV19</accession>
<name>A0A3M7PV19_BRAPC</name>
<dbReference type="InterPro" id="IPR027417">
    <property type="entry name" value="P-loop_NTPase"/>
</dbReference>
<gene>
    <name evidence="1" type="ORF">BpHYR1_027895</name>
</gene>
<reference evidence="1 2" key="1">
    <citation type="journal article" date="2018" name="Sci. Rep.">
        <title>Genomic signatures of local adaptation to the degree of environmental predictability in rotifers.</title>
        <authorList>
            <person name="Franch-Gras L."/>
            <person name="Hahn C."/>
            <person name="Garcia-Roger E.M."/>
            <person name="Carmona M.J."/>
            <person name="Serra M."/>
            <person name="Gomez A."/>
        </authorList>
    </citation>
    <scope>NUCLEOTIDE SEQUENCE [LARGE SCALE GENOMIC DNA]</scope>
    <source>
        <strain evidence="1">HYR1</strain>
    </source>
</reference>
<evidence type="ECO:0000313" key="1">
    <source>
        <dbReference type="EMBL" id="RNA03032.1"/>
    </source>
</evidence>
<dbReference type="EMBL" id="REGN01008677">
    <property type="protein sequence ID" value="RNA03032.1"/>
    <property type="molecule type" value="Genomic_DNA"/>
</dbReference>
<feature type="non-terminal residue" evidence="1">
    <location>
        <position position="1"/>
    </location>
</feature>
<protein>
    <submittedName>
        <fullName evidence="1">Uncharacterized protein</fullName>
    </submittedName>
</protein>
<dbReference type="AlphaFoldDB" id="A0A3M7PV19"/>
<dbReference type="Gene3D" id="3.40.50.300">
    <property type="entry name" value="P-loop containing nucleotide triphosphate hydrolases"/>
    <property type="match status" value="1"/>
</dbReference>
<comment type="caution">
    <text evidence="1">The sequence shown here is derived from an EMBL/GenBank/DDBJ whole genome shotgun (WGS) entry which is preliminary data.</text>
</comment>
<dbReference type="OrthoDB" id="10432324at2759"/>
<dbReference type="Proteomes" id="UP000276133">
    <property type="component" value="Unassembled WGS sequence"/>
</dbReference>
<sequence>WLPEIKKYYPNVPVLLVGTKCDLKLKAKESKLNLTKSDSIKSSLHTSAISDSKFPIDSKKLSNELISLKSSLHHQLIKSKSIQDRPISMISKMSREQMFSSTNRIDNRSIDENLKHILEKLNSVPPFLTLNEFVKLNLLDDEASVKLDESTELDSSSIYNQYVNKKQINKLKEAVNTKYYFKTSCFEINSIRFLMDKAIVTAINFHIKKDRLPFRQSRSNLNNDMVNDKNEQNADLIKRTDSSEAVNREKAKKNQKKGGLCKLRCFSCTRSETNSSLNQI</sequence>
<keyword evidence="2" id="KW-1185">Reference proteome</keyword>
<proteinExistence type="predicted"/>
<organism evidence="1 2">
    <name type="scientific">Brachionus plicatilis</name>
    <name type="common">Marine rotifer</name>
    <name type="synonym">Brachionus muelleri</name>
    <dbReference type="NCBI Taxonomy" id="10195"/>
    <lineage>
        <taxon>Eukaryota</taxon>
        <taxon>Metazoa</taxon>
        <taxon>Spiralia</taxon>
        <taxon>Gnathifera</taxon>
        <taxon>Rotifera</taxon>
        <taxon>Eurotatoria</taxon>
        <taxon>Monogononta</taxon>
        <taxon>Pseudotrocha</taxon>
        <taxon>Ploima</taxon>
        <taxon>Brachionidae</taxon>
        <taxon>Brachionus</taxon>
    </lineage>
</organism>
<evidence type="ECO:0000313" key="2">
    <source>
        <dbReference type="Proteomes" id="UP000276133"/>
    </source>
</evidence>